<evidence type="ECO:0000313" key="2">
    <source>
        <dbReference type="Proteomes" id="UP000006038"/>
    </source>
</evidence>
<accession>J3KZ54</accession>
<dbReference type="AlphaFoldDB" id="J3KZ54"/>
<name>J3KZ54_ORYBR</name>
<keyword evidence="2" id="KW-1185">Reference proteome</keyword>
<proteinExistence type="predicted"/>
<dbReference type="Gramene" id="OB01G22600.1">
    <property type="protein sequence ID" value="OB01G22600.1"/>
    <property type="gene ID" value="OB01G22600"/>
</dbReference>
<evidence type="ECO:0000313" key="1">
    <source>
        <dbReference type="EnsemblPlants" id="OB01G22600.1"/>
    </source>
</evidence>
<dbReference type="HOGENOM" id="CLU_2444356_0_0_1"/>
<dbReference type="EnsemblPlants" id="OB01G22600.1">
    <property type="protein sequence ID" value="OB01G22600.1"/>
    <property type="gene ID" value="OB01G22600"/>
</dbReference>
<protein>
    <submittedName>
        <fullName evidence="1">Uncharacterized protein</fullName>
    </submittedName>
</protein>
<reference evidence="1" key="1">
    <citation type="journal article" date="2013" name="Nat. Commun.">
        <title>Whole-genome sequencing of Oryza brachyantha reveals mechanisms underlying Oryza genome evolution.</title>
        <authorList>
            <person name="Chen J."/>
            <person name="Huang Q."/>
            <person name="Gao D."/>
            <person name="Wang J."/>
            <person name="Lang Y."/>
            <person name="Liu T."/>
            <person name="Li B."/>
            <person name="Bai Z."/>
            <person name="Luis Goicoechea J."/>
            <person name="Liang C."/>
            <person name="Chen C."/>
            <person name="Zhang W."/>
            <person name="Sun S."/>
            <person name="Liao Y."/>
            <person name="Zhang X."/>
            <person name="Yang L."/>
            <person name="Song C."/>
            <person name="Wang M."/>
            <person name="Shi J."/>
            <person name="Liu G."/>
            <person name="Liu J."/>
            <person name="Zhou H."/>
            <person name="Zhou W."/>
            <person name="Yu Q."/>
            <person name="An N."/>
            <person name="Chen Y."/>
            <person name="Cai Q."/>
            <person name="Wang B."/>
            <person name="Liu B."/>
            <person name="Min J."/>
            <person name="Huang Y."/>
            <person name="Wu H."/>
            <person name="Li Z."/>
            <person name="Zhang Y."/>
            <person name="Yin Y."/>
            <person name="Song W."/>
            <person name="Jiang J."/>
            <person name="Jackson S.A."/>
            <person name="Wing R.A."/>
            <person name="Wang J."/>
            <person name="Chen M."/>
        </authorList>
    </citation>
    <scope>NUCLEOTIDE SEQUENCE [LARGE SCALE GENOMIC DNA]</scope>
    <source>
        <strain evidence="1">cv. IRGC 101232</strain>
    </source>
</reference>
<sequence>MSLQRRRLLGLKLTSHPLPLSLSVASLPKIRSHASHCADLPSQLLRRSRLPEAHAMASHLADGPTDPVVTDTLVACHSCIVDVSSALSHF</sequence>
<organism evidence="1">
    <name type="scientific">Oryza brachyantha</name>
    <name type="common">malo sina</name>
    <dbReference type="NCBI Taxonomy" id="4533"/>
    <lineage>
        <taxon>Eukaryota</taxon>
        <taxon>Viridiplantae</taxon>
        <taxon>Streptophyta</taxon>
        <taxon>Embryophyta</taxon>
        <taxon>Tracheophyta</taxon>
        <taxon>Spermatophyta</taxon>
        <taxon>Magnoliopsida</taxon>
        <taxon>Liliopsida</taxon>
        <taxon>Poales</taxon>
        <taxon>Poaceae</taxon>
        <taxon>BOP clade</taxon>
        <taxon>Oryzoideae</taxon>
        <taxon>Oryzeae</taxon>
        <taxon>Oryzinae</taxon>
        <taxon>Oryza</taxon>
    </lineage>
</organism>
<reference evidence="1" key="2">
    <citation type="submission" date="2013-04" db="UniProtKB">
        <authorList>
            <consortium name="EnsemblPlants"/>
        </authorList>
    </citation>
    <scope>IDENTIFICATION</scope>
</reference>
<dbReference type="Proteomes" id="UP000006038">
    <property type="component" value="Chromosome 1"/>
</dbReference>